<evidence type="ECO:0000256" key="3">
    <source>
        <dbReference type="ARBA" id="ARBA00022679"/>
    </source>
</evidence>
<feature type="region of interest" description="Disordered" evidence="10">
    <location>
        <begin position="1"/>
        <end position="27"/>
    </location>
</feature>
<keyword evidence="4 9" id="KW-0949">S-adenosyl-L-methionine</keyword>
<dbReference type="FunFam" id="3.20.20.70:FF:000040">
    <property type="entry name" value="Lipoyl synthase"/>
    <property type="match status" value="1"/>
</dbReference>
<feature type="binding site" evidence="9">
    <location>
        <position position="295"/>
    </location>
    <ligand>
        <name>[4Fe-4S] cluster</name>
        <dbReference type="ChEBI" id="CHEBI:49883"/>
        <label>1</label>
    </ligand>
</feature>
<dbReference type="GO" id="GO:0009249">
    <property type="term" value="P:protein lipoylation"/>
    <property type="evidence" value="ECO:0007669"/>
    <property type="project" value="UniProtKB-UniRule"/>
</dbReference>
<dbReference type="SFLD" id="SFLDG01058">
    <property type="entry name" value="lipoyl_synthase_like"/>
    <property type="match status" value="1"/>
</dbReference>
<comment type="cofactor">
    <cofactor evidence="9">
        <name>[4Fe-4S] cluster</name>
        <dbReference type="ChEBI" id="CHEBI:49883"/>
    </cofactor>
    <text evidence="9">Binds 2 [4Fe-4S] clusters per subunit. One cluster is coordinated with 3 cysteines and an exchangeable S-adenosyl-L-methionine.</text>
</comment>
<feature type="binding site" evidence="9">
    <location>
        <position position="88"/>
    </location>
    <ligand>
        <name>[4Fe-4S] cluster</name>
        <dbReference type="ChEBI" id="CHEBI:49883"/>
        <label>2</label>
        <note>4Fe-4S-S-AdoMet</note>
    </ligand>
</feature>
<dbReference type="GO" id="GO:0046872">
    <property type="term" value="F:metal ion binding"/>
    <property type="evidence" value="ECO:0007669"/>
    <property type="project" value="UniProtKB-KW"/>
</dbReference>
<keyword evidence="2 9" id="KW-0963">Cytoplasm</keyword>
<evidence type="ECO:0000256" key="8">
    <source>
        <dbReference type="ARBA" id="ARBA00047326"/>
    </source>
</evidence>
<dbReference type="InterPro" id="IPR031691">
    <property type="entry name" value="LIAS_N"/>
</dbReference>
<evidence type="ECO:0000256" key="5">
    <source>
        <dbReference type="ARBA" id="ARBA00022723"/>
    </source>
</evidence>
<dbReference type="AlphaFoldDB" id="A0A6L8LCT4"/>
<dbReference type="GO" id="GO:0016992">
    <property type="term" value="F:lipoate synthase activity"/>
    <property type="evidence" value="ECO:0007669"/>
    <property type="project" value="UniProtKB-UniRule"/>
</dbReference>
<comment type="subcellular location">
    <subcellularLocation>
        <location evidence="9">Cytoplasm</location>
    </subcellularLocation>
</comment>
<feature type="binding site" evidence="9">
    <location>
        <position position="85"/>
    </location>
    <ligand>
        <name>[4Fe-4S] cluster</name>
        <dbReference type="ChEBI" id="CHEBI:49883"/>
        <label>2</label>
        <note>4Fe-4S-S-AdoMet</note>
    </ligand>
</feature>
<comment type="pathway">
    <text evidence="9">Protein modification; protein lipoylation via endogenous pathway; protein N(6)-(lipoyl)lysine from octanoyl-[acyl-carrier-protein]: step 2/2.</text>
</comment>
<dbReference type="SFLD" id="SFLDF00271">
    <property type="entry name" value="lipoyl_synthase"/>
    <property type="match status" value="1"/>
</dbReference>
<dbReference type="EC" id="2.8.1.8" evidence="9"/>
<dbReference type="RefSeq" id="WP_160971587.1">
    <property type="nucleotide sequence ID" value="NZ_WWEN01000001.1"/>
</dbReference>
<dbReference type="GO" id="GO:0051539">
    <property type="term" value="F:4 iron, 4 sulfur cluster binding"/>
    <property type="evidence" value="ECO:0007669"/>
    <property type="project" value="UniProtKB-UniRule"/>
</dbReference>
<keyword evidence="13" id="KW-1185">Reference proteome</keyword>
<keyword evidence="7 9" id="KW-0411">Iron-sulfur</keyword>
<dbReference type="Pfam" id="PF16881">
    <property type="entry name" value="LIAS_N"/>
    <property type="match status" value="1"/>
</dbReference>
<feature type="binding site" evidence="9">
    <location>
        <position position="55"/>
    </location>
    <ligand>
        <name>[4Fe-4S] cluster</name>
        <dbReference type="ChEBI" id="CHEBI:49883"/>
        <label>1</label>
    </ligand>
</feature>
<dbReference type="PROSITE" id="PS51918">
    <property type="entry name" value="RADICAL_SAM"/>
    <property type="match status" value="1"/>
</dbReference>
<dbReference type="UniPathway" id="UPA00538">
    <property type="reaction ID" value="UER00593"/>
</dbReference>
<dbReference type="Gene3D" id="3.20.20.70">
    <property type="entry name" value="Aldolase class I"/>
    <property type="match status" value="1"/>
</dbReference>
<evidence type="ECO:0000256" key="7">
    <source>
        <dbReference type="ARBA" id="ARBA00023014"/>
    </source>
</evidence>
<feature type="binding site" evidence="9">
    <location>
        <position position="60"/>
    </location>
    <ligand>
        <name>[4Fe-4S] cluster</name>
        <dbReference type="ChEBI" id="CHEBI:49883"/>
        <label>1</label>
    </ligand>
</feature>
<dbReference type="InterPro" id="IPR013785">
    <property type="entry name" value="Aldolase_TIM"/>
</dbReference>
<dbReference type="Pfam" id="PF04055">
    <property type="entry name" value="Radical_SAM"/>
    <property type="match status" value="1"/>
</dbReference>
<evidence type="ECO:0000256" key="2">
    <source>
        <dbReference type="ARBA" id="ARBA00022490"/>
    </source>
</evidence>
<reference evidence="12 13" key="1">
    <citation type="submission" date="2020-01" db="EMBL/GenBank/DDBJ databases">
        <authorList>
            <person name="Chen S."/>
        </authorList>
    </citation>
    <scope>NUCLEOTIDE SEQUENCE [LARGE SCALE GENOMIC DNA]</scope>
    <source>
        <strain evidence="12 13">GS-10</strain>
    </source>
</reference>
<evidence type="ECO:0000256" key="4">
    <source>
        <dbReference type="ARBA" id="ARBA00022691"/>
    </source>
</evidence>
<dbReference type="InterPro" id="IPR058240">
    <property type="entry name" value="rSAM_sf"/>
</dbReference>
<dbReference type="SMART" id="SM00729">
    <property type="entry name" value="Elp3"/>
    <property type="match status" value="1"/>
</dbReference>
<organism evidence="12 13">
    <name type="scientific">Thalassovita mangrovi</name>
    <dbReference type="NCBI Taxonomy" id="2692236"/>
    <lineage>
        <taxon>Bacteria</taxon>
        <taxon>Pseudomonadati</taxon>
        <taxon>Pseudomonadota</taxon>
        <taxon>Alphaproteobacteria</taxon>
        <taxon>Rhodobacterales</taxon>
        <taxon>Roseobacteraceae</taxon>
        <taxon>Thalassovita</taxon>
    </lineage>
</organism>
<comment type="similarity">
    <text evidence="9">Belongs to the radical SAM superfamily. Lipoyl synthase family.</text>
</comment>
<dbReference type="HAMAP" id="MF_00206">
    <property type="entry name" value="Lipoyl_synth"/>
    <property type="match status" value="1"/>
</dbReference>
<name>A0A6L8LCT4_9RHOB</name>
<keyword evidence="6 9" id="KW-0408">Iron</keyword>
<sequence>MRDLKIPEQRHPEKAHRPDNAQPKKPDWIRVKAPVSEGYKQTHKIMRDHKLVTVCEEAGCPNAGECWSQGHATMMIMGGICTRGCTFCNIATGRPDTLDVFEPGRVADAVQKLGLNHVVVTSVDRDDLDDGGAEHFAQTIRAIRHRSPDTTIEILTPDFLKCDASALEVVVAAKPDVFNHNLETVPGLYPEVRPGARYFHSLRLLQRVKELDPTMFTKSGIMVGLGEDRQSVHQVMDDMRAADIDFLTIGQYLQPTPKHHAVDRFVHPDEFASYEKAAYGKGFLMVSATPLTRSSYHAGDDFARLRAARLEKLGRA</sequence>
<comment type="function">
    <text evidence="9">Catalyzes the radical-mediated insertion of two sulfur atoms into the C-6 and C-8 positions of the octanoyl moiety bound to the lipoyl domains of lipoate-dependent enzymes, thereby converting the octanoylated domains into lipoylated derivatives.</text>
</comment>
<keyword evidence="3 9" id="KW-0808">Transferase</keyword>
<evidence type="ECO:0000259" key="11">
    <source>
        <dbReference type="PROSITE" id="PS51918"/>
    </source>
</evidence>
<comment type="catalytic activity">
    <reaction evidence="8 9">
        <text>[[Fe-S] cluster scaffold protein carrying a second [4Fe-4S](2+) cluster] + N(6)-octanoyl-L-lysyl-[protein] + 2 oxidized [2Fe-2S]-[ferredoxin] + 2 S-adenosyl-L-methionine + 4 H(+) = [[Fe-S] cluster scaffold protein] + N(6)-[(R)-dihydrolipoyl]-L-lysyl-[protein] + 4 Fe(3+) + 2 hydrogen sulfide + 2 5'-deoxyadenosine + 2 L-methionine + 2 reduced [2Fe-2S]-[ferredoxin]</text>
        <dbReference type="Rhea" id="RHEA:16585"/>
        <dbReference type="Rhea" id="RHEA-COMP:9928"/>
        <dbReference type="Rhea" id="RHEA-COMP:10000"/>
        <dbReference type="Rhea" id="RHEA-COMP:10001"/>
        <dbReference type="Rhea" id="RHEA-COMP:10475"/>
        <dbReference type="Rhea" id="RHEA-COMP:14568"/>
        <dbReference type="Rhea" id="RHEA-COMP:14569"/>
        <dbReference type="ChEBI" id="CHEBI:15378"/>
        <dbReference type="ChEBI" id="CHEBI:17319"/>
        <dbReference type="ChEBI" id="CHEBI:29034"/>
        <dbReference type="ChEBI" id="CHEBI:29919"/>
        <dbReference type="ChEBI" id="CHEBI:33722"/>
        <dbReference type="ChEBI" id="CHEBI:33737"/>
        <dbReference type="ChEBI" id="CHEBI:33738"/>
        <dbReference type="ChEBI" id="CHEBI:57844"/>
        <dbReference type="ChEBI" id="CHEBI:59789"/>
        <dbReference type="ChEBI" id="CHEBI:78809"/>
        <dbReference type="ChEBI" id="CHEBI:83100"/>
        <dbReference type="EC" id="2.8.1.8"/>
    </reaction>
</comment>
<feature type="domain" description="Radical SAM core" evidence="11">
    <location>
        <begin position="66"/>
        <end position="284"/>
    </location>
</feature>
<evidence type="ECO:0000256" key="6">
    <source>
        <dbReference type="ARBA" id="ARBA00023004"/>
    </source>
</evidence>
<evidence type="ECO:0000313" key="12">
    <source>
        <dbReference type="EMBL" id="MYM53877.1"/>
    </source>
</evidence>
<dbReference type="SFLD" id="SFLDS00029">
    <property type="entry name" value="Radical_SAM"/>
    <property type="match status" value="1"/>
</dbReference>
<dbReference type="Proteomes" id="UP000479043">
    <property type="component" value="Unassembled WGS sequence"/>
</dbReference>
<dbReference type="GO" id="GO:0005737">
    <property type="term" value="C:cytoplasm"/>
    <property type="evidence" value="ECO:0007669"/>
    <property type="project" value="UniProtKB-SubCell"/>
</dbReference>
<evidence type="ECO:0000313" key="13">
    <source>
        <dbReference type="Proteomes" id="UP000479043"/>
    </source>
</evidence>
<dbReference type="PANTHER" id="PTHR10949:SF0">
    <property type="entry name" value="LIPOYL SYNTHASE, MITOCHONDRIAL"/>
    <property type="match status" value="1"/>
</dbReference>
<keyword evidence="5 9" id="KW-0479">Metal-binding</keyword>
<dbReference type="CDD" id="cd01335">
    <property type="entry name" value="Radical_SAM"/>
    <property type="match status" value="1"/>
</dbReference>
<feature type="binding site" evidence="9">
    <location>
        <position position="66"/>
    </location>
    <ligand>
        <name>[4Fe-4S] cluster</name>
        <dbReference type="ChEBI" id="CHEBI:49883"/>
        <label>1</label>
    </ligand>
</feature>
<evidence type="ECO:0000256" key="9">
    <source>
        <dbReference type="HAMAP-Rule" id="MF_00206"/>
    </source>
</evidence>
<evidence type="ECO:0000256" key="10">
    <source>
        <dbReference type="SAM" id="MobiDB-lite"/>
    </source>
</evidence>
<protein>
    <recommendedName>
        <fullName evidence="9">Lipoyl synthase</fullName>
        <ecNumber evidence="9">2.8.1.8</ecNumber>
    </recommendedName>
    <alternativeName>
        <fullName evidence="9">Lip-syn</fullName>
        <shortName evidence="9">LS</shortName>
    </alternativeName>
    <alternativeName>
        <fullName evidence="9">Lipoate synthase</fullName>
    </alternativeName>
    <alternativeName>
        <fullName evidence="9">Lipoic acid synthase</fullName>
    </alternativeName>
    <alternativeName>
        <fullName evidence="9">Sulfur insertion protein LipA</fullName>
    </alternativeName>
</protein>
<proteinExistence type="inferred from homology"/>
<dbReference type="NCBIfam" id="TIGR00510">
    <property type="entry name" value="lipA"/>
    <property type="match status" value="1"/>
</dbReference>
<dbReference type="SUPFAM" id="SSF102114">
    <property type="entry name" value="Radical SAM enzymes"/>
    <property type="match status" value="1"/>
</dbReference>
<accession>A0A6L8LCT4</accession>
<dbReference type="InterPro" id="IPR007197">
    <property type="entry name" value="rSAM"/>
</dbReference>
<dbReference type="NCBIfam" id="NF009544">
    <property type="entry name" value="PRK12928.1"/>
    <property type="match status" value="1"/>
</dbReference>
<comment type="caution">
    <text evidence="12">The sequence shown here is derived from an EMBL/GenBank/DDBJ whole genome shotgun (WGS) entry which is preliminary data.</text>
</comment>
<dbReference type="PIRSF" id="PIRSF005963">
    <property type="entry name" value="Lipoyl_synth"/>
    <property type="match status" value="1"/>
</dbReference>
<dbReference type="NCBIfam" id="NF004019">
    <property type="entry name" value="PRK05481.1"/>
    <property type="match status" value="1"/>
</dbReference>
<keyword evidence="1 9" id="KW-0004">4Fe-4S</keyword>
<dbReference type="InterPro" id="IPR003698">
    <property type="entry name" value="Lipoyl_synth"/>
</dbReference>
<gene>
    <name evidence="9 12" type="primary">lipA</name>
    <name evidence="12" type="ORF">GR167_01065</name>
</gene>
<evidence type="ECO:0000256" key="1">
    <source>
        <dbReference type="ARBA" id="ARBA00022485"/>
    </source>
</evidence>
<dbReference type="InterPro" id="IPR006638">
    <property type="entry name" value="Elp3/MiaA/NifB-like_rSAM"/>
</dbReference>
<dbReference type="PANTHER" id="PTHR10949">
    <property type="entry name" value="LIPOYL SYNTHASE"/>
    <property type="match status" value="1"/>
</dbReference>
<dbReference type="EMBL" id="WWEN01000001">
    <property type="protein sequence ID" value="MYM53877.1"/>
    <property type="molecule type" value="Genomic_DNA"/>
</dbReference>
<feature type="binding site" evidence="9">
    <location>
        <position position="81"/>
    </location>
    <ligand>
        <name>[4Fe-4S] cluster</name>
        <dbReference type="ChEBI" id="CHEBI:49883"/>
        <label>2</label>
        <note>4Fe-4S-S-AdoMet</note>
    </ligand>
</feature>